<dbReference type="EMBL" id="CP088295">
    <property type="protein sequence ID" value="UUY06266.1"/>
    <property type="molecule type" value="Genomic_DNA"/>
</dbReference>
<dbReference type="Proteomes" id="UP001058860">
    <property type="component" value="Chromosome"/>
</dbReference>
<accession>A0ABY5PNR7</accession>
<dbReference type="InterPro" id="IPR025637">
    <property type="entry name" value="DUF4333"/>
</dbReference>
<evidence type="ECO:0000259" key="1">
    <source>
        <dbReference type="Pfam" id="PF14230"/>
    </source>
</evidence>
<organism evidence="2 3">
    <name type="scientific">Svornostia abyssi</name>
    <dbReference type="NCBI Taxonomy" id="2898438"/>
    <lineage>
        <taxon>Bacteria</taxon>
        <taxon>Bacillati</taxon>
        <taxon>Actinomycetota</taxon>
        <taxon>Thermoleophilia</taxon>
        <taxon>Solirubrobacterales</taxon>
        <taxon>Baekduiaceae</taxon>
        <taxon>Svornostia</taxon>
    </lineage>
</organism>
<protein>
    <submittedName>
        <fullName evidence="2">DUF4333 domain-containing protein</fullName>
    </submittedName>
</protein>
<proteinExistence type="predicted"/>
<evidence type="ECO:0000313" key="2">
    <source>
        <dbReference type="EMBL" id="UUY06266.1"/>
    </source>
</evidence>
<gene>
    <name evidence="2" type="ORF">LRS13_05920</name>
</gene>
<reference evidence="3" key="1">
    <citation type="submission" date="2021-11" db="EMBL/GenBank/DDBJ databases">
        <title>Cultivation dependent microbiological survey of springs from the worlds oldest radium mine currently devoted to the extraction of radon-saturated water.</title>
        <authorList>
            <person name="Kapinusova G."/>
            <person name="Smrhova T."/>
            <person name="Strejcek M."/>
            <person name="Suman J."/>
            <person name="Jani K."/>
            <person name="Pajer P."/>
            <person name="Uhlik O."/>
        </authorList>
    </citation>
    <scope>NUCLEOTIDE SEQUENCE [LARGE SCALE GENOMIC DNA]</scope>
    <source>
        <strain evidence="3">J379</strain>
    </source>
</reference>
<sequence length="60" mass="6528">MTKELDKQVGTGAKVSCPDDVEVKKGDTFNCTATDPEGNKATIVVTQKDDEGNITWELKK</sequence>
<feature type="domain" description="DUF4333" evidence="1">
    <location>
        <begin position="2"/>
        <end position="52"/>
    </location>
</feature>
<dbReference type="Pfam" id="PF14230">
    <property type="entry name" value="DUF4333"/>
    <property type="match status" value="1"/>
</dbReference>
<name>A0ABY5PNR7_9ACTN</name>
<keyword evidence="3" id="KW-1185">Reference proteome</keyword>
<evidence type="ECO:0000313" key="3">
    <source>
        <dbReference type="Proteomes" id="UP001058860"/>
    </source>
</evidence>